<feature type="domain" description="CBM10" evidence="4">
    <location>
        <begin position="1"/>
        <end position="42"/>
    </location>
</feature>
<dbReference type="SUPFAM" id="SSF64571">
    <property type="entry name" value="Cellulose docking domain, dockering"/>
    <property type="match status" value="2"/>
</dbReference>
<evidence type="ECO:0000256" key="2">
    <source>
        <dbReference type="ARBA" id="ARBA00022737"/>
    </source>
</evidence>
<evidence type="ECO:0000256" key="1">
    <source>
        <dbReference type="ARBA" id="ARBA00022729"/>
    </source>
</evidence>
<reference evidence="5 6" key="2">
    <citation type="submission" date="2016-08" db="EMBL/GenBank/DDBJ databases">
        <title>Pervasive Adenine N6-methylation of Active Genes in Fungi.</title>
        <authorList>
            <consortium name="DOE Joint Genome Institute"/>
            <person name="Mondo S.J."/>
            <person name="Dannebaum R.O."/>
            <person name="Kuo R.C."/>
            <person name="Labutti K."/>
            <person name="Haridas S."/>
            <person name="Kuo A."/>
            <person name="Salamov A."/>
            <person name="Ahrendt S.R."/>
            <person name="Lipzen A."/>
            <person name="Sullivan W."/>
            <person name="Andreopoulos W.B."/>
            <person name="Clum A."/>
            <person name="Lindquist E."/>
            <person name="Daum C."/>
            <person name="Ramamoorthy G.K."/>
            <person name="Gryganskyi A."/>
            <person name="Culley D."/>
            <person name="Magnuson J.K."/>
            <person name="James T.Y."/>
            <person name="O'Malley M.A."/>
            <person name="Stajich J.E."/>
            <person name="Spatafora J.W."/>
            <person name="Visel A."/>
            <person name="Grigoriev I.V."/>
        </authorList>
    </citation>
    <scope>NUCLEOTIDE SEQUENCE [LARGE SCALE GENOMIC DNA]</scope>
    <source>
        <strain evidence="6">finn</strain>
    </source>
</reference>
<name>A0A1Y1UV58_9FUNG</name>
<feature type="non-terminal residue" evidence="5">
    <location>
        <position position="1"/>
    </location>
</feature>
<dbReference type="OrthoDB" id="2096654at2759"/>
<gene>
    <name evidence="5" type="ORF">BCR36DRAFT_261715</name>
</gene>
<dbReference type="EMBL" id="MCFH01000077">
    <property type="protein sequence ID" value="ORX41859.1"/>
    <property type="molecule type" value="Genomic_DNA"/>
</dbReference>
<protein>
    <recommendedName>
        <fullName evidence="4">CBM10 domain-containing protein</fullName>
    </recommendedName>
</protein>
<evidence type="ECO:0000256" key="3">
    <source>
        <dbReference type="ARBA" id="ARBA00022801"/>
    </source>
</evidence>
<proteinExistence type="predicted"/>
<dbReference type="GO" id="GO:0016787">
    <property type="term" value="F:hydrolase activity"/>
    <property type="evidence" value="ECO:0007669"/>
    <property type="project" value="UniProtKB-KW"/>
</dbReference>
<sequence>RCSFGILDDGYPCCSSVNPEVQYTDDNGNKWGVEDGEWCGIDEIKMNLNTCAKNDDEKFYNWDHNPTPSTVCFSEVLGYPCCSDPNADVVTTDEYGQWGIENNLWCGI</sequence>
<organism evidence="5 6">
    <name type="scientific">Piromyces finnis</name>
    <dbReference type="NCBI Taxonomy" id="1754191"/>
    <lineage>
        <taxon>Eukaryota</taxon>
        <taxon>Fungi</taxon>
        <taxon>Fungi incertae sedis</taxon>
        <taxon>Chytridiomycota</taxon>
        <taxon>Chytridiomycota incertae sedis</taxon>
        <taxon>Neocallimastigomycetes</taxon>
        <taxon>Neocallimastigales</taxon>
        <taxon>Neocallimastigaceae</taxon>
        <taxon>Piromyces</taxon>
    </lineage>
</organism>
<feature type="non-terminal residue" evidence="5">
    <location>
        <position position="108"/>
    </location>
</feature>
<comment type="caution">
    <text evidence="5">The sequence shown here is derived from an EMBL/GenBank/DDBJ whole genome shotgun (WGS) entry which is preliminary data.</text>
</comment>
<evidence type="ECO:0000313" key="5">
    <source>
        <dbReference type="EMBL" id="ORX41859.1"/>
    </source>
</evidence>
<accession>A0A1Y1UV58</accession>
<dbReference type="PROSITE" id="PS51763">
    <property type="entry name" value="CBM10"/>
    <property type="match status" value="2"/>
</dbReference>
<evidence type="ECO:0000259" key="4">
    <source>
        <dbReference type="PROSITE" id="PS51763"/>
    </source>
</evidence>
<dbReference type="AlphaFoldDB" id="A0A1Y1UV58"/>
<keyword evidence="2" id="KW-0677">Repeat</keyword>
<keyword evidence="1" id="KW-0732">Signal</keyword>
<dbReference type="InterPro" id="IPR002883">
    <property type="entry name" value="CBM10/Dockerin_dom"/>
</dbReference>
<keyword evidence="3" id="KW-0378">Hydrolase</keyword>
<dbReference type="Gene3D" id="3.90.1220.10">
    <property type="entry name" value="Cellulose docking domain, dockering"/>
    <property type="match status" value="2"/>
</dbReference>
<feature type="domain" description="CBM10" evidence="4">
    <location>
        <begin position="71"/>
        <end position="108"/>
    </location>
</feature>
<dbReference type="Proteomes" id="UP000193719">
    <property type="component" value="Unassembled WGS sequence"/>
</dbReference>
<keyword evidence="6" id="KW-1185">Reference proteome</keyword>
<dbReference type="InterPro" id="IPR009034">
    <property type="entry name" value="Dockerin_dom_fun_sf"/>
</dbReference>
<dbReference type="Pfam" id="PF02013">
    <property type="entry name" value="CBM_10"/>
    <property type="match status" value="2"/>
</dbReference>
<reference evidence="5 6" key="1">
    <citation type="submission" date="2016-08" db="EMBL/GenBank/DDBJ databases">
        <title>Genomes of anaerobic fungi encode conserved fungal cellulosomes for biomass hydrolysis.</title>
        <authorList>
            <consortium name="DOE Joint Genome Institute"/>
            <person name="Haitjema C.H."/>
            <person name="Gilmore S.P."/>
            <person name="Henske J.K."/>
            <person name="Solomon K.V."/>
            <person name="De Groot R."/>
            <person name="Kuo A."/>
            <person name="Mondo S.J."/>
            <person name="Salamov A.A."/>
            <person name="Labutti K."/>
            <person name="Zhao Z."/>
            <person name="Chiniquy J."/>
            <person name="Barry K."/>
            <person name="Brewer H.M."/>
            <person name="Purvine S.O."/>
            <person name="Wright A.T."/>
            <person name="Boxma B."/>
            <person name="Van Alen T."/>
            <person name="Hackstein J.H."/>
            <person name="Baker S.E."/>
            <person name="Grigoriev I.V."/>
            <person name="O'Malley M.A."/>
        </authorList>
    </citation>
    <scope>NUCLEOTIDE SEQUENCE [LARGE SCALE GENOMIC DNA]</scope>
    <source>
        <strain evidence="6">finn</strain>
    </source>
</reference>
<evidence type="ECO:0000313" key="6">
    <source>
        <dbReference type="Proteomes" id="UP000193719"/>
    </source>
</evidence>